<name>A0A9R1CA29_9BACT</name>
<evidence type="ECO:0000256" key="9">
    <source>
        <dbReference type="ARBA" id="ARBA00023015"/>
    </source>
</evidence>
<evidence type="ECO:0000256" key="3">
    <source>
        <dbReference type="ARBA" id="ARBA00011738"/>
    </source>
</evidence>
<keyword evidence="8 12" id="KW-0862">Zinc</keyword>
<reference evidence="13" key="1">
    <citation type="journal article" date="2022" name="Int. J. Syst. Evol. Microbiol.">
        <title>Prevotella lacticifex sp. nov., isolated from the rumen of cows.</title>
        <authorList>
            <person name="Shinkai T."/>
            <person name="Ikeyama N."/>
            <person name="Kumagai M."/>
            <person name="Ohmori H."/>
            <person name="Sakamoto M."/>
            <person name="Ohkuma M."/>
            <person name="Mitsumori M."/>
        </authorList>
    </citation>
    <scope>NUCLEOTIDE SEQUENCE</scope>
    <source>
        <strain evidence="13">R5076</strain>
    </source>
</reference>
<evidence type="ECO:0000256" key="7">
    <source>
        <dbReference type="ARBA" id="ARBA00022723"/>
    </source>
</evidence>
<dbReference type="Pfam" id="PF01475">
    <property type="entry name" value="FUR"/>
    <property type="match status" value="1"/>
</dbReference>
<gene>
    <name evidence="13" type="ORF">PRLR5076_16470</name>
</gene>
<evidence type="ECO:0000256" key="6">
    <source>
        <dbReference type="ARBA" id="ARBA00022491"/>
    </source>
</evidence>
<evidence type="ECO:0000256" key="4">
    <source>
        <dbReference type="ARBA" id="ARBA00020910"/>
    </source>
</evidence>
<dbReference type="SUPFAM" id="SSF46785">
    <property type="entry name" value="Winged helix' DNA-binding domain"/>
    <property type="match status" value="1"/>
</dbReference>
<comment type="subunit">
    <text evidence="3">Homodimer.</text>
</comment>
<proteinExistence type="inferred from homology"/>
<evidence type="ECO:0000256" key="12">
    <source>
        <dbReference type="PIRSR" id="PIRSR602481-1"/>
    </source>
</evidence>
<comment type="similarity">
    <text evidence="2">Belongs to the Fur family.</text>
</comment>
<keyword evidence="7 12" id="KW-0479">Metal-binding</keyword>
<evidence type="ECO:0000256" key="1">
    <source>
        <dbReference type="ARBA" id="ARBA00004496"/>
    </source>
</evidence>
<dbReference type="Gene3D" id="1.10.10.10">
    <property type="entry name" value="Winged helix-like DNA-binding domain superfamily/Winged helix DNA-binding domain"/>
    <property type="match status" value="1"/>
</dbReference>
<feature type="binding site" evidence="12">
    <location>
        <position position="102"/>
    </location>
    <ligand>
        <name>Zn(2+)</name>
        <dbReference type="ChEBI" id="CHEBI:29105"/>
    </ligand>
</feature>
<evidence type="ECO:0000256" key="8">
    <source>
        <dbReference type="ARBA" id="ARBA00022833"/>
    </source>
</evidence>
<feature type="binding site" evidence="12">
    <location>
        <position position="144"/>
    </location>
    <ligand>
        <name>Zn(2+)</name>
        <dbReference type="ChEBI" id="CHEBI:29105"/>
    </ligand>
</feature>
<accession>A0A9R1CA29</accession>
<dbReference type="InterPro" id="IPR043135">
    <property type="entry name" value="Fur_C"/>
</dbReference>
<comment type="subcellular location">
    <subcellularLocation>
        <location evidence="1">Cytoplasm</location>
    </subcellularLocation>
</comment>
<keyword evidence="5" id="KW-0963">Cytoplasm</keyword>
<dbReference type="PANTHER" id="PTHR33202">
    <property type="entry name" value="ZINC UPTAKE REGULATION PROTEIN"/>
    <property type="match status" value="1"/>
</dbReference>
<dbReference type="GO" id="GO:0003700">
    <property type="term" value="F:DNA-binding transcription factor activity"/>
    <property type="evidence" value="ECO:0007669"/>
    <property type="project" value="InterPro"/>
</dbReference>
<dbReference type="InterPro" id="IPR036388">
    <property type="entry name" value="WH-like_DNA-bd_sf"/>
</dbReference>
<dbReference type="EMBL" id="BPUB01000002">
    <property type="protein sequence ID" value="GJG58796.1"/>
    <property type="molecule type" value="Genomic_DNA"/>
</dbReference>
<organism evidence="13 14">
    <name type="scientific">Prevotella lacticifex</name>
    <dbReference type="NCBI Taxonomy" id="2854755"/>
    <lineage>
        <taxon>Bacteria</taxon>
        <taxon>Pseudomonadati</taxon>
        <taxon>Bacteroidota</taxon>
        <taxon>Bacteroidia</taxon>
        <taxon>Bacteroidales</taxon>
        <taxon>Prevotellaceae</taxon>
        <taxon>Prevotella</taxon>
    </lineage>
</organism>
<keyword evidence="6" id="KW-0678">Repressor</keyword>
<dbReference type="GO" id="GO:0045892">
    <property type="term" value="P:negative regulation of DNA-templated transcription"/>
    <property type="evidence" value="ECO:0007669"/>
    <property type="project" value="TreeGrafter"/>
</dbReference>
<keyword evidence="10" id="KW-0238">DNA-binding</keyword>
<dbReference type="Gene3D" id="3.30.1490.190">
    <property type="match status" value="1"/>
</dbReference>
<dbReference type="GO" id="GO:1900376">
    <property type="term" value="P:regulation of secondary metabolite biosynthetic process"/>
    <property type="evidence" value="ECO:0007669"/>
    <property type="project" value="TreeGrafter"/>
</dbReference>
<comment type="cofactor">
    <cofactor evidence="12">
        <name>Zn(2+)</name>
        <dbReference type="ChEBI" id="CHEBI:29105"/>
    </cofactor>
    <text evidence="12">Binds 1 zinc ion per subunit.</text>
</comment>
<evidence type="ECO:0000256" key="5">
    <source>
        <dbReference type="ARBA" id="ARBA00022490"/>
    </source>
</evidence>
<dbReference type="InterPro" id="IPR036390">
    <property type="entry name" value="WH_DNA-bd_sf"/>
</dbReference>
<comment type="caution">
    <text evidence="13">The sequence shown here is derived from an EMBL/GenBank/DDBJ whole genome shotgun (WGS) entry which is preliminary data.</text>
</comment>
<dbReference type="GO" id="GO:0000976">
    <property type="term" value="F:transcription cis-regulatory region binding"/>
    <property type="evidence" value="ECO:0007669"/>
    <property type="project" value="TreeGrafter"/>
</dbReference>
<evidence type="ECO:0000256" key="11">
    <source>
        <dbReference type="ARBA" id="ARBA00023163"/>
    </source>
</evidence>
<protein>
    <recommendedName>
        <fullName evidence="4">Ferric uptake regulation protein</fullName>
    </recommendedName>
</protein>
<dbReference type="GO" id="GO:0008270">
    <property type="term" value="F:zinc ion binding"/>
    <property type="evidence" value="ECO:0007669"/>
    <property type="project" value="TreeGrafter"/>
</dbReference>
<keyword evidence="9" id="KW-0805">Transcription regulation</keyword>
<dbReference type="PANTHER" id="PTHR33202:SF2">
    <property type="entry name" value="FERRIC UPTAKE REGULATION PROTEIN"/>
    <property type="match status" value="1"/>
</dbReference>
<keyword evidence="11" id="KW-0804">Transcription</keyword>
<evidence type="ECO:0000256" key="10">
    <source>
        <dbReference type="ARBA" id="ARBA00023125"/>
    </source>
</evidence>
<feature type="binding site" evidence="12">
    <location>
        <position position="105"/>
    </location>
    <ligand>
        <name>Zn(2+)</name>
        <dbReference type="ChEBI" id="CHEBI:29105"/>
    </ligand>
</feature>
<keyword evidence="14" id="KW-1185">Reference proteome</keyword>
<feature type="binding site" evidence="12">
    <location>
        <position position="141"/>
    </location>
    <ligand>
        <name>Zn(2+)</name>
        <dbReference type="ChEBI" id="CHEBI:29105"/>
    </ligand>
</feature>
<dbReference type="InterPro" id="IPR002481">
    <property type="entry name" value="FUR"/>
</dbReference>
<dbReference type="AlphaFoldDB" id="A0A9R1CA29"/>
<dbReference type="GeneID" id="72467167"/>
<dbReference type="GO" id="GO:0005829">
    <property type="term" value="C:cytosol"/>
    <property type="evidence" value="ECO:0007669"/>
    <property type="project" value="TreeGrafter"/>
</dbReference>
<dbReference type="RefSeq" id="WP_223929086.1">
    <property type="nucleotide sequence ID" value="NZ_BPTU01000001.1"/>
</dbReference>
<evidence type="ECO:0000256" key="2">
    <source>
        <dbReference type="ARBA" id="ARBA00007957"/>
    </source>
</evidence>
<evidence type="ECO:0000313" key="13">
    <source>
        <dbReference type="EMBL" id="GJG58796.1"/>
    </source>
</evidence>
<dbReference type="Proteomes" id="UP000825483">
    <property type="component" value="Unassembled WGS sequence"/>
</dbReference>
<sequence length="166" mass="19494">MTNNAIKKKVRGILDYYLVRNKHRKTPERYAILDAVYSFDGHFTLEELGKLLESRNFRVSRATLYNTMKLFIELRLVVRHRFIGQTKYEGCYKNENHIHQVCTVCGSVDEILSPEIVSAISATRFHRFHKDGFTLYIYGVCAKCQRRLSRPKNSNSDKDKKEQKTK</sequence>
<dbReference type="CDD" id="cd07153">
    <property type="entry name" value="Fur_like"/>
    <property type="match status" value="1"/>
</dbReference>
<evidence type="ECO:0000313" key="14">
    <source>
        <dbReference type="Proteomes" id="UP000825483"/>
    </source>
</evidence>